<dbReference type="PANTHER" id="PTHR38788">
    <property type="entry name" value="CLR5 DOMAIN-CONTAINING PROTEIN"/>
    <property type="match status" value="1"/>
</dbReference>
<feature type="region of interest" description="Disordered" evidence="1">
    <location>
        <begin position="367"/>
        <end position="389"/>
    </location>
</feature>
<reference evidence="3 4" key="1">
    <citation type="submission" date="2019-06" db="EMBL/GenBank/DDBJ databases">
        <authorList>
            <person name="Palmer J.M."/>
        </authorList>
    </citation>
    <scope>NUCLEOTIDE SEQUENCE [LARGE SCALE GENOMIC DNA]</scope>
    <source>
        <strain evidence="3 4">TWF703</strain>
    </source>
</reference>
<dbReference type="AlphaFoldDB" id="A0A7C8NHA5"/>
<evidence type="ECO:0000313" key="3">
    <source>
        <dbReference type="EMBL" id="KAF3129196.1"/>
    </source>
</evidence>
<dbReference type="EMBL" id="WIQZ01000064">
    <property type="protein sequence ID" value="KAF3129196.1"/>
    <property type="molecule type" value="Genomic_DNA"/>
</dbReference>
<name>A0A7C8NHA5_ORBOL</name>
<dbReference type="SUPFAM" id="SSF48452">
    <property type="entry name" value="TPR-like"/>
    <property type="match status" value="1"/>
</dbReference>
<dbReference type="InterPro" id="IPR011990">
    <property type="entry name" value="TPR-like_helical_dom_sf"/>
</dbReference>
<dbReference type="InterPro" id="IPR025676">
    <property type="entry name" value="Clr5_dom"/>
</dbReference>
<feature type="compositionally biased region" description="Basic and acidic residues" evidence="1">
    <location>
        <begin position="81"/>
        <end position="91"/>
    </location>
</feature>
<dbReference type="PANTHER" id="PTHR38788:SF3">
    <property type="entry name" value="CLR5 DOMAIN-CONTAINING PROTEIN"/>
    <property type="match status" value="1"/>
</dbReference>
<accession>A0A7C8NHA5</accession>
<dbReference type="Pfam" id="PF14420">
    <property type="entry name" value="Clr5"/>
    <property type="match status" value="1"/>
</dbReference>
<protein>
    <recommendedName>
        <fullName evidence="2">Clr5 domain-containing protein</fullName>
    </recommendedName>
</protein>
<feature type="compositionally biased region" description="Low complexity" evidence="1">
    <location>
        <begin position="375"/>
        <end position="387"/>
    </location>
</feature>
<evidence type="ECO:0000259" key="2">
    <source>
        <dbReference type="Pfam" id="PF14420"/>
    </source>
</evidence>
<sequence>MSSPDLWSKFDDWAADRIEAAERGYQSMKRDFQTLRRNVEDNAENLGTIVSNRFDPPTPLPPQMRDTARAKLPSSETGWTLEKRASNSSDKRVRKQALLHGLESQDSFERALGSGGTAYVVAHVPTPHTLGHAKIKGTQTIKHLGKSAASGIEATMYRDEGRRRGLSIPQTPFDDERSSRNLREGAIGQLEQAAKKLTPMSQLKSEFKHDMFEAIHDVAERNHVRFPRSKHVKGGMKTVYTTPDSMPLYNAPVLAPWYTDKPSGELEPRRDIAPFAPANDFKGHIFELYSTPGLTLTDIIAKIEREHNVTATRAVYKNRLKKWGFKRNTSRSEVLTTLREQEDETKIQTFRDPARSLRIEKYHKKNKIRRHEYSSKPSTQLSTSSSTAIVPRQISPPQVKDNQSIINSSPNQDTEVQVLTTFLTDIETGCSNFAMGNGYNGGLYWRKAFDNIEHLVRGDYHDHLLNIVITINDLKERGYSSVAELLKSYASQLGRHKQPSEGHIRALIYRELGNASLDQMPHLEEIIIACFVELFERYLGDYCYNSFVMHMNMARRRLRLGDWVDLTDVLPALSVLDHKFAVSDRRPLDVIRVRVETLFKRKKYLEVIEHSRSLVERAELIGTQDDPWQRHYFSIKGFYYMGMSLFSLEKYEEAHIILSKCFDLIEKFYTVQHNFALFDSEKVEIVERLYQRSQSGLGDAGRWGAEKEKSQEAISSIDNTVELLEELQIERSENDIVL</sequence>
<evidence type="ECO:0000313" key="4">
    <source>
        <dbReference type="Proteomes" id="UP000480548"/>
    </source>
</evidence>
<organism evidence="3 4">
    <name type="scientific">Orbilia oligospora</name>
    <name type="common">Nematode-trapping fungus</name>
    <name type="synonym">Arthrobotrys oligospora</name>
    <dbReference type="NCBI Taxonomy" id="2813651"/>
    <lineage>
        <taxon>Eukaryota</taxon>
        <taxon>Fungi</taxon>
        <taxon>Dikarya</taxon>
        <taxon>Ascomycota</taxon>
        <taxon>Pezizomycotina</taxon>
        <taxon>Orbiliomycetes</taxon>
        <taxon>Orbiliales</taxon>
        <taxon>Orbiliaceae</taxon>
        <taxon>Orbilia</taxon>
    </lineage>
</organism>
<comment type="caution">
    <text evidence="3">The sequence shown here is derived from an EMBL/GenBank/DDBJ whole genome shotgun (WGS) entry which is preliminary data.</text>
</comment>
<gene>
    <name evidence="3" type="ORF">TWF703_009040</name>
</gene>
<evidence type="ECO:0000256" key="1">
    <source>
        <dbReference type="SAM" id="MobiDB-lite"/>
    </source>
</evidence>
<dbReference type="Proteomes" id="UP000480548">
    <property type="component" value="Unassembled WGS sequence"/>
</dbReference>
<feature type="domain" description="Clr5" evidence="2">
    <location>
        <begin position="280"/>
        <end position="326"/>
    </location>
</feature>
<proteinExistence type="predicted"/>
<feature type="region of interest" description="Disordered" evidence="1">
    <location>
        <begin position="47"/>
        <end position="92"/>
    </location>
</feature>